<dbReference type="RefSeq" id="WP_091473893.1">
    <property type="nucleotide sequence ID" value="NZ_FOIT01000001.1"/>
</dbReference>
<dbReference type="SUPFAM" id="SSF53474">
    <property type="entry name" value="alpha/beta-Hydrolases"/>
    <property type="match status" value="1"/>
</dbReference>
<keyword evidence="3" id="KW-1185">Reference proteome</keyword>
<evidence type="ECO:0000313" key="3">
    <source>
        <dbReference type="Proteomes" id="UP000243605"/>
    </source>
</evidence>
<reference evidence="2 3" key="1">
    <citation type="submission" date="2016-10" db="EMBL/GenBank/DDBJ databases">
        <authorList>
            <person name="Varghese N."/>
            <person name="Submissions S."/>
        </authorList>
    </citation>
    <scope>NUCLEOTIDE SEQUENCE [LARGE SCALE GENOMIC DNA]</scope>
    <source>
        <strain evidence="2 3">IBRC-M10081</strain>
    </source>
</reference>
<organism evidence="2 3">
    <name type="scientific">Aliicoccus persicus</name>
    <dbReference type="NCBI Taxonomy" id="930138"/>
    <lineage>
        <taxon>Bacteria</taxon>
        <taxon>Bacillati</taxon>
        <taxon>Bacillota</taxon>
        <taxon>Bacilli</taxon>
        <taxon>Bacillales</taxon>
        <taxon>Staphylococcaceae</taxon>
        <taxon>Aliicoccus</taxon>
    </lineage>
</organism>
<dbReference type="OrthoDB" id="9806902at2"/>
<evidence type="ECO:0000313" key="2">
    <source>
        <dbReference type="EMBL" id="SEV87959.1"/>
    </source>
</evidence>
<evidence type="ECO:0000259" key="1">
    <source>
        <dbReference type="Pfam" id="PF12146"/>
    </source>
</evidence>
<sequence>MWKWETDKEPKGVIVVVHDMLEHHDYYTELIFQFRRRGYHVVTGDLPGHGQTTRLNKGHINSFESYTDRIVDWNETAAEYNLPIYFFGQGLGGLVILEALRLKQIHPDGLILINPMLALRQSFINRKNTIRTSFRATSDESRFDPGIKLNYFTNDPFYLEKYENDELMIEKVSYQWYRVVTNQMKKTSDNIENTQGVPMLGLFSTKNEIIEPFMSSKSLKNMRSQYVEVHMLEQENHSILQQENVELPMYLIDKFLTTRLYSIGVMID</sequence>
<gene>
    <name evidence="2" type="ORF">SAMN05192557_0687</name>
</gene>
<dbReference type="InterPro" id="IPR051044">
    <property type="entry name" value="MAG_DAG_Lipase"/>
</dbReference>
<dbReference type="EMBL" id="FOIT01000001">
    <property type="protein sequence ID" value="SEV87959.1"/>
    <property type="molecule type" value="Genomic_DNA"/>
</dbReference>
<dbReference type="InterPro" id="IPR022742">
    <property type="entry name" value="Hydrolase_4"/>
</dbReference>
<accession>A0A662Z200</accession>
<protein>
    <submittedName>
        <fullName evidence="2">Lysophospholipase, alpha-beta hydrolase superfamily</fullName>
    </submittedName>
</protein>
<dbReference type="Proteomes" id="UP000243605">
    <property type="component" value="Unassembled WGS sequence"/>
</dbReference>
<dbReference type="Gene3D" id="3.40.50.1820">
    <property type="entry name" value="alpha/beta hydrolase"/>
    <property type="match status" value="1"/>
</dbReference>
<name>A0A662Z200_9STAP</name>
<dbReference type="PANTHER" id="PTHR11614">
    <property type="entry name" value="PHOSPHOLIPASE-RELATED"/>
    <property type="match status" value="1"/>
</dbReference>
<dbReference type="GO" id="GO:0016787">
    <property type="term" value="F:hydrolase activity"/>
    <property type="evidence" value="ECO:0007669"/>
    <property type="project" value="UniProtKB-KW"/>
</dbReference>
<dbReference type="InterPro" id="IPR029058">
    <property type="entry name" value="AB_hydrolase_fold"/>
</dbReference>
<dbReference type="AlphaFoldDB" id="A0A662Z200"/>
<dbReference type="Pfam" id="PF12146">
    <property type="entry name" value="Hydrolase_4"/>
    <property type="match status" value="1"/>
</dbReference>
<keyword evidence="2" id="KW-0378">Hydrolase</keyword>
<proteinExistence type="predicted"/>
<feature type="domain" description="Serine aminopeptidase S33" evidence="1">
    <location>
        <begin position="9"/>
        <end position="241"/>
    </location>
</feature>